<evidence type="ECO:0000256" key="1">
    <source>
        <dbReference type="SAM" id="MobiDB-lite"/>
    </source>
</evidence>
<dbReference type="EMBL" id="PDCK01000044">
    <property type="protein sequence ID" value="PRQ26149.1"/>
    <property type="molecule type" value="Genomic_DNA"/>
</dbReference>
<dbReference type="OMA" id="HSHRHTE"/>
<sequence length="195" mass="21361">MMERVKKILTLFAATLLLLPIMEAQHYPPPRSFCASQFALASYACSLLPYTPMPTPQPPAPSPPDDDDDDNDDDDDDDGGGGGGDDGRDGGGDGGRDGGGDRPEHGSGHGHGHHHGHGHNRKQQRRHRHRHGHHHRSETPPSPQEENCCKWLSQLDNQCVCELLLRLPTFLLKPAHTYSLFVGSSCNVKYTCAHP</sequence>
<feature type="region of interest" description="Disordered" evidence="1">
    <location>
        <begin position="51"/>
        <end position="146"/>
    </location>
</feature>
<reference evidence="3 4" key="1">
    <citation type="journal article" date="2018" name="Nat. Genet.">
        <title>The Rosa genome provides new insights in the design of modern roses.</title>
        <authorList>
            <person name="Bendahmane M."/>
        </authorList>
    </citation>
    <scope>NUCLEOTIDE SEQUENCE [LARGE SCALE GENOMIC DNA]</scope>
    <source>
        <strain evidence="4">cv. Old Blush</strain>
    </source>
</reference>
<comment type="caution">
    <text evidence="3">The sequence shown here is derived from an EMBL/GenBank/DDBJ whole genome shotgun (WGS) entry which is preliminary data.</text>
</comment>
<gene>
    <name evidence="3" type="ORF">RchiOBHm_Chr6g0291441</name>
</gene>
<dbReference type="STRING" id="74649.A0A2P6PW58"/>
<feature type="compositionally biased region" description="Pro residues" evidence="1">
    <location>
        <begin position="51"/>
        <end position="63"/>
    </location>
</feature>
<feature type="compositionally biased region" description="Acidic residues" evidence="1">
    <location>
        <begin position="64"/>
        <end position="79"/>
    </location>
</feature>
<evidence type="ECO:0000313" key="4">
    <source>
        <dbReference type="Proteomes" id="UP000238479"/>
    </source>
</evidence>
<feature type="compositionally biased region" description="Basic residues" evidence="1">
    <location>
        <begin position="108"/>
        <end position="136"/>
    </location>
</feature>
<dbReference type="Proteomes" id="UP000238479">
    <property type="component" value="Chromosome 6"/>
</dbReference>
<feature type="compositionally biased region" description="Basic and acidic residues" evidence="1">
    <location>
        <begin position="85"/>
        <end position="107"/>
    </location>
</feature>
<protein>
    <recommendedName>
        <fullName evidence="5">Bifunctional inhibitor/plant lipid transfer protein/seed storage helical</fullName>
    </recommendedName>
</protein>
<evidence type="ECO:0000313" key="3">
    <source>
        <dbReference type="EMBL" id="PRQ26149.1"/>
    </source>
</evidence>
<dbReference type="AlphaFoldDB" id="A0A2P6PW58"/>
<keyword evidence="2" id="KW-0732">Signal</keyword>
<proteinExistence type="predicted"/>
<dbReference type="PANTHER" id="PTHR34377:SF3">
    <property type="entry name" value="TETRATRICOPEPTIDE REPEAT (TPR)-LIKE SUPERFAMILY PROTEIN"/>
    <property type="match status" value="1"/>
</dbReference>
<dbReference type="Gramene" id="PRQ26149">
    <property type="protein sequence ID" value="PRQ26149"/>
    <property type="gene ID" value="RchiOBHm_Chr6g0291441"/>
</dbReference>
<organism evidence="3 4">
    <name type="scientific">Rosa chinensis</name>
    <name type="common">China rose</name>
    <dbReference type="NCBI Taxonomy" id="74649"/>
    <lineage>
        <taxon>Eukaryota</taxon>
        <taxon>Viridiplantae</taxon>
        <taxon>Streptophyta</taxon>
        <taxon>Embryophyta</taxon>
        <taxon>Tracheophyta</taxon>
        <taxon>Spermatophyta</taxon>
        <taxon>Magnoliopsida</taxon>
        <taxon>eudicotyledons</taxon>
        <taxon>Gunneridae</taxon>
        <taxon>Pentapetalae</taxon>
        <taxon>rosids</taxon>
        <taxon>fabids</taxon>
        <taxon>Rosales</taxon>
        <taxon>Rosaceae</taxon>
        <taxon>Rosoideae</taxon>
        <taxon>Rosoideae incertae sedis</taxon>
        <taxon>Rosa</taxon>
    </lineage>
</organism>
<keyword evidence="4" id="KW-1185">Reference proteome</keyword>
<feature type="signal peptide" evidence="2">
    <location>
        <begin position="1"/>
        <end position="24"/>
    </location>
</feature>
<dbReference type="PANTHER" id="PTHR34377">
    <property type="entry name" value="TETRATRICOPEPTIDE REPEAT (TPR)-LIKE SUPERFAMILY PROTEIN"/>
    <property type="match status" value="1"/>
</dbReference>
<name>A0A2P6PW58_ROSCH</name>
<feature type="chain" id="PRO_5015119597" description="Bifunctional inhibitor/plant lipid transfer protein/seed storage helical" evidence="2">
    <location>
        <begin position="25"/>
        <end position="195"/>
    </location>
</feature>
<evidence type="ECO:0000256" key="2">
    <source>
        <dbReference type="SAM" id="SignalP"/>
    </source>
</evidence>
<accession>A0A2P6PW58</accession>
<evidence type="ECO:0008006" key="5">
    <source>
        <dbReference type="Google" id="ProtNLM"/>
    </source>
</evidence>